<dbReference type="Pfam" id="PF12680">
    <property type="entry name" value="SnoaL_2"/>
    <property type="match status" value="1"/>
</dbReference>
<comment type="caution">
    <text evidence="2">The sequence shown here is derived from an EMBL/GenBank/DDBJ whole genome shotgun (WGS) entry which is preliminary data.</text>
</comment>
<sequence length="173" mass="18911">MPVEPDEPLERLAVAIAGTGQSLLRHLSMIPPFRPATPRCPYLQKHCETEMITMTGTALRIALAHHEAWFAKDLDLAMTYVADDIVCDAPAGRLEGAAAYRAFLAPFVQILLGTRMIGAFGDDETALIMYDTETVPVPHAPGAEHLTIAHGKITRNVFLFDRAPFDAARRSAT</sequence>
<accession>A0ABP6QE90</accession>
<evidence type="ECO:0000313" key="3">
    <source>
        <dbReference type="Proteomes" id="UP001501237"/>
    </source>
</evidence>
<dbReference type="InterPro" id="IPR032710">
    <property type="entry name" value="NTF2-like_dom_sf"/>
</dbReference>
<protein>
    <recommendedName>
        <fullName evidence="1">SnoaL-like domain-containing protein</fullName>
    </recommendedName>
</protein>
<organism evidence="2 3">
    <name type="scientific">Actinocorallia longicatena</name>
    <dbReference type="NCBI Taxonomy" id="111803"/>
    <lineage>
        <taxon>Bacteria</taxon>
        <taxon>Bacillati</taxon>
        <taxon>Actinomycetota</taxon>
        <taxon>Actinomycetes</taxon>
        <taxon>Streptosporangiales</taxon>
        <taxon>Thermomonosporaceae</taxon>
        <taxon>Actinocorallia</taxon>
    </lineage>
</organism>
<evidence type="ECO:0000259" key="1">
    <source>
        <dbReference type="Pfam" id="PF12680"/>
    </source>
</evidence>
<dbReference type="Gene3D" id="3.10.450.50">
    <property type="match status" value="1"/>
</dbReference>
<dbReference type="InterPro" id="IPR037401">
    <property type="entry name" value="SnoaL-like"/>
</dbReference>
<keyword evidence="3" id="KW-1185">Reference proteome</keyword>
<evidence type="ECO:0000313" key="2">
    <source>
        <dbReference type="EMBL" id="GAA3222405.1"/>
    </source>
</evidence>
<proteinExistence type="predicted"/>
<dbReference type="SUPFAM" id="SSF54427">
    <property type="entry name" value="NTF2-like"/>
    <property type="match status" value="1"/>
</dbReference>
<name>A0ABP6QE90_9ACTN</name>
<gene>
    <name evidence="2" type="ORF">GCM10010468_48220</name>
</gene>
<feature type="domain" description="SnoaL-like" evidence="1">
    <location>
        <begin position="64"/>
        <end position="155"/>
    </location>
</feature>
<reference evidence="3" key="1">
    <citation type="journal article" date="2019" name="Int. J. Syst. Evol. Microbiol.">
        <title>The Global Catalogue of Microorganisms (GCM) 10K type strain sequencing project: providing services to taxonomists for standard genome sequencing and annotation.</title>
        <authorList>
            <consortium name="The Broad Institute Genomics Platform"/>
            <consortium name="The Broad Institute Genome Sequencing Center for Infectious Disease"/>
            <person name="Wu L."/>
            <person name="Ma J."/>
        </authorList>
    </citation>
    <scope>NUCLEOTIDE SEQUENCE [LARGE SCALE GENOMIC DNA]</scope>
    <source>
        <strain evidence="3">JCM 9377</strain>
    </source>
</reference>
<dbReference type="Proteomes" id="UP001501237">
    <property type="component" value="Unassembled WGS sequence"/>
</dbReference>
<dbReference type="EMBL" id="BAAAUV010000012">
    <property type="protein sequence ID" value="GAA3222405.1"/>
    <property type="molecule type" value="Genomic_DNA"/>
</dbReference>